<evidence type="ECO:0000256" key="3">
    <source>
        <dbReference type="ARBA" id="ARBA00012759"/>
    </source>
</evidence>
<feature type="active site" description="Nucleophile" evidence="8">
    <location>
        <position position="128"/>
    </location>
</feature>
<dbReference type="Pfam" id="PF18031">
    <property type="entry name" value="UCH_C"/>
    <property type="match status" value="1"/>
</dbReference>
<reference evidence="11" key="1">
    <citation type="journal article" date="2018" name="Nat. Microbiol.">
        <title>Leveraging single-cell genomics to expand the fungal tree of life.</title>
        <authorList>
            <person name="Ahrendt S.R."/>
            <person name="Quandt C.A."/>
            <person name="Ciobanu D."/>
            <person name="Clum A."/>
            <person name="Salamov A."/>
            <person name="Andreopoulos B."/>
            <person name="Cheng J.F."/>
            <person name="Woyke T."/>
            <person name="Pelin A."/>
            <person name="Henrissat B."/>
            <person name="Reynolds N.K."/>
            <person name="Benny G.L."/>
            <person name="Smith M.E."/>
            <person name="James T.Y."/>
            <person name="Grigoriev I.V."/>
        </authorList>
    </citation>
    <scope>NUCLEOTIDE SEQUENCE [LARGE SCALE GENOMIC DNA]</scope>
</reference>
<feature type="active site" description="Proton donor" evidence="8">
    <location>
        <position position="220"/>
    </location>
</feature>
<dbReference type="Pfam" id="PF01088">
    <property type="entry name" value="Peptidase_C12"/>
    <property type="match status" value="1"/>
</dbReference>
<accession>A0A4P9W4P8</accession>
<dbReference type="EMBL" id="KZ997502">
    <property type="protein sequence ID" value="RKO87331.1"/>
    <property type="molecule type" value="Genomic_DNA"/>
</dbReference>
<dbReference type="InterPro" id="IPR041507">
    <property type="entry name" value="UCH_C"/>
</dbReference>
<dbReference type="AlphaFoldDB" id="A0A4P9W4P8"/>
<dbReference type="InterPro" id="IPR001578">
    <property type="entry name" value="Peptidase_C12_UCH"/>
</dbReference>
<keyword evidence="11" id="KW-1185">Reference proteome</keyword>
<evidence type="ECO:0000256" key="5">
    <source>
        <dbReference type="ARBA" id="ARBA00022786"/>
    </source>
</evidence>
<keyword evidence="6 8" id="KW-0378">Hydrolase</keyword>
<feature type="site" description="Important for enzyme activity" evidence="8">
    <location>
        <position position="235"/>
    </location>
</feature>
<evidence type="ECO:0000256" key="8">
    <source>
        <dbReference type="PROSITE-ProRule" id="PRU01393"/>
    </source>
</evidence>
<dbReference type="PROSITE" id="PS52048">
    <property type="entry name" value="UCH_DOMAIN"/>
    <property type="match status" value="1"/>
</dbReference>
<dbReference type="Gene3D" id="1.20.58.860">
    <property type="match status" value="1"/>
</dbReference>
<dbReference type="GO" id="GO:0006511">
    <property type="term" value="P:ubiquitin-dependent protein catabolic process"/>
    <property type="evidence" value="ECO:0007669"/>
    <property type="project" value="UniProtKB-UniRule"/>
</dbReference>
<evidence type="ECO:0000256" key="1">
    <source>
        <dbReference type="ARBA" id="ARBA00000707"/>
    </source>
</evidence>
<dbReference type="SUPFAM" id="SSF54001">
    <property type="entry name" value="Cysteine proteinases"/>
    <property type="match status" value="1"/>
</dbReference>
<protein>
    <recommendedName>
        <fullName evidence="3 8">ubiquitinyl hydrolase 1</fullName>
        <ecNumber evidence="3 8">3.4.19.12</ecNumber>
    </recommendedName>
</protein>
<dbReference type="InterPro" id="IPR038765">
    <property type="entry name" value="Papain-like_cys_pep_sf"/>
</dbReference>
<sequence length="376" mass="42000">MLPPSLCPHPSTPPLFNAQIMAEPTVPNPDAPRKQADITYVSNLEGSPWRELESDPGIFNALVAGMCVAGVAVREVFSLDPNWWKSLGEVFGFIFLFQWKVADDEESAETGEVPKGLFFMNQVIENTCATAALVQVLMNAEDSIDLGPLLDNFKRFTEDFSPAERGRTLNNSQALRILHNSFARETDLATLRYYYPEDLGKKTKKAPPPPVVNDEDAPYHFSCFVPFDGKVYELDGLKRAPIVHGIGYNIMAVIRDPRLKMDADKAEFTELVSAINERIASLGAPPADAMVTDTLVPTTRDEVAACDSHVQLAVALAEVTEKLLMVDAEIRDDSKTREEYKADNTRRRFNYAPFLRAMIEKLQKAGLMNQVDWKKE</sequence>
<feature type="site" description="Transition state stabilizer" evidence="8">
    <location>
        <position position="122"/>
    </location>
</feature>
<dbReference type="OrthoDB" id="1924260at2759"/>
<evidence type="ECO:0000313" key="11">
    <source>
        <dbReference type="Proteomes" id="UP000269721"/>
    </source>
</evidence>
<evidence type="ECO:0000313" key="10">
    <source>
        <dbReference type="EMBL" id="RKO87331.1"/>
    </source>
</evidence>
<organism evidence="10 11">
    <name type="scientific">Blyttiomyces helicus</name>
    <dbReference type="NCBI Taxonomy" id="388810"/>
    <lineage>
        <taxon>Eukaryota</taxon>
        <taxon>Fungi</taxon>
        <taxon>Fungi incertae sedis</taxon>
        <taxon>Chytridiomycota</taxon>
        <taxon>Chytridiomycota incertae sedis</taxon>
        <taxon>Chytridiomycetes</taxon>
        <taxon>Chytridiomycetes incertae sedis</taxon>
        <taxon>Blyttiomyces</taxon>
    </lineage>
</organism>
<dbReference type="PANTHER" id="PTHR10589">
    <property type="entry name" value="UBIQUITIN CARBOXYL-TERMINAL HYDROLASE"/>
    <property type="match status" value="1"/>
</dbReference>
<feature type="domain" description="UCH catalytic" evidence="9">
    <location>
        <begin position="48"/>
        <end position="300"/>
    </location>
</feature>
<name>A0A4P9W4P8_9FUNG</name>
<evidence type="ECO:0000256" key="7">
    <source>
        <dbReference type="ARBA" id="ARBA00022807"/>
    </source>
</evidence>
<comment type="similarity">
    <text evidence="2 8">Belongs to the peptidase C12 family.</text>
</comment>
<proteinExistence type="inferred from homology"/>
<dbReference type="Gene3D" id="3.40.532.10">
    <property type="entry name" value="Peptidase C12, ubiquitin carboxyl-terminal hydrolase"/>
    <property type="match status" value="1"/>
</dbReference>
<keyword evidence="4 8" id="KW-0645">Protease</keyword>
<evidence type="ECO:0000256" key="2">
    <source>
        <dbReference type="ARBA" id="ARBA00009326"/>
    </source>
</evidence>
<keyword evidence="5 8" id="KW-0833">Ubl conjugation pathway</keyword>
<dbReference type="PANTHER" id="PTHR10589:SF16">
    <property type="entry name" value="UBIQUITIN CARBOXYL-TERMINAL HYDROLASE ISOZYME L5"/>
    <property type="match status" value="1"/>
</dbReference>
<keyword evidence="7 8" id="KW-0788">Thiol protease</keyword>
<evidence type="ECO:0000256" key="4">
    <source>
        <dbReference type="ARBA" id="ARBA00022670"/>
    </source>
</evidence>
<dbReference type="Proteomes" id="UP000269721">
    <property type="component" value="Unassembled WGS sequence"/>
</dbReference>
<gene>
    <name evidence="10" type="ORF">BDK51DRAFT_27066</name>
</gene>
<dbReference type="GO" id="GO:0004843">
    <property type="term" value="F:cysteine-type deubiquitinase activity"/>
    <property type="evidence" value="ECO:0007669"/>
    <property type="project" value="UniProtKB-UniRule"/>
</dbReference>
<dbReference type="GO" id="GO:0005737">
    <property type="term" value="C:cytoplasm"/>
    <property type="evidence" value="ECO:0007669"/>
    <property type="project" value="TreeGrafter"/>
</dbReference>
<dbReference type="EC" id="3.4.19.12" evidence="3 8"/>
<dbReference type="InterPro" id="IPR036959">
    <property type="entry name" value="Peptidase_C12_UCH_sf"/>
</dbReference>
<evidence type="ECO:0000259" key="9">
    <source>
        <dbReference type="PROSITE" id="PS52048"/>
    </source>
</evidence>
<dbReference type="GO" id="GO:0016579">
    <property type="term" value="P:protein deubiquitination"/>
    <property type="evidence" value="ECO:0007669"/>
    <property type="project" value="TreeGrafter"/>
</dbReference>
<comment type="catalytic activity">
    <reaction evidence="1 8">
        <text>Thiol-dependent hydrolysis of ester, thioester, amide, peptide and isopeptide bonds formed by the C-terminal Gly of ubiquitin (a 76-residue protein attached to proteins as an intracellular targeting signal).</text>
        <dbReference type="EC" id="3.4.19.12"/>
    </reaction>
</comment>
<evidence type="ECO:0000256" key="6">
    <source>
        <dbReference type="ARBA" id="ARBA00022801"/>
    </source>
</evidence>